<dbReference type="AlphaFoldDB" id="A0AAE0H1S9"/>
<evidence type="ECO:0000313" key="1">
    <source>
        <dbReference type="EMBL" id="KAK3287421.1"/>
    </source>
</evidence>
<evidence type="ECO:0000313" key="2">
    <source>
        <dbReference type="Proteomes" id="UP001190700"/>
    </source>
</evidence>
<reference evidence="1 2" key="1">
    <citation type="journal article" date="2015" name="Genome Biol. Evol.">
        <title>Comparative Genomics of a Bacterivorous Green Alga Reveals Evolutionary Causalities and Consequences of Phago-Mixotrophic Mode of Nutrition.</title>
        <authorList>
            <person name="Burns J.A."/>
            <person name="Paasch A."/>
            <person name="Narechania A."/>
            <person name="Kim E."/>
        </authorList>
    </citation>
    <scope>NUCLEOTIDE SEQUENCE [LARGE SCALE GENOMIC DNA]</scope>
    <source>
        <strain evidence="1 2">PLY_AMNH</strain>
    </source>
</reference>
<comment type="caution">
    <text evidence="1">The sequence shown here is derived from an EMBL/GenBank/DDBJ whole genome shotgun (WGS) entry which is preliminary data.</text>
</comment>
<dbReference type="EMBL" id="LGRX02000859">
    <property type="protein sequence ID" value="KAK3287421.1"/>
    <property type="molecule type" value="Genomic_DNA"/>
</dbReference>
<sequence>MIATRRTTGAPRRSLISIFDEAGVLNAPTPATPLVNAAPAANSAAAAFLENCRRLRRELFDASVAKYVLRKVVNDKSMKFRGTEVRAGDLWARLVTELRLAFINEDSGFSSLFDLADATLPVRSEANGLLFSALANLVNPESPAGDWLDSSGAHFPDDGKRALLEVIRRLYDNLWAAHDVSEGTPSPRSYIRGRVCARVCAVWSGALGRDSGKARREGLRRTRQNLAFGKLAKNVCNSRAR</sequence>
<proteinExistence type="predicted"/>
<accession>A0AAE0H1S9</accession>
<dbReference type="Proteomes" id="UP001190700">
    <property type="component" value="Unassembled WGS sequence"/>
</dbReference>
<name>A0AAE0H1S9_9CHLO</name>
<organism evidence="1 2">
    <name type="scientific">Cymbomonas tetramitiformis</name>
    <dbReference type="NCBI Taxonomy" id="36881"/>
    <lineage>
        <taxon>Eukaryota</taxon>
        <taxon>Viridiplantae</taxon>
        <taxon>Chlorophyta</taxon>
        <taxon>Pyramimonadophyceae</taxon>
        <taxon>Pyramimonadales</taxon>
        <taxon>Pyramimonadaceae</taxon>
        <taxon>Cymbomonas</taxon>
    </lineage>
</organism>
<gene>
    <name evidence="1" type="ORF">CYMTET_5056</name>
</gene>
<keyword evidence="2" id="KW-1185">Reference proteome</keyword>
<protein>
    <submittedName>
        <fullName evidence="1">Uncharacterized protein</fullName>
    </submittedName>
</protein>